<accession>A0A8X7Y972</accession>
<feature type="transmembrane region" description="Helical" evidence="1">
    <location>
        <begin position="83"/>
        <end position="102"/>
    </location>
</feature>
<proteinExistence type="predicted"/>
<keyword evidence="1" id="KW-0472">Membrane</keyword>
<organism evidence="2 3">
    <name type="scientific">Populus tomentosa</name>
    <name type="common">Chinese white poplar</name>
    <dbReference type="NCBI Taxonomy" id="118781"/>
    <lineage>
        <taxon>Eukaryota</taxon>
        <taxon>Viridiplantae</taxon>
        <taxon>Streptophyta</taxon>
        <taxon>Embryophyta</taxon>
        <taxon>Tracheophyta</taxon>
        <taxon>Spermatophyta</taxon>
        <taxon>Magnoliopsida</taxon>
        <taxon>eudicotyledons</taxon>
        <taxon>Gunneridae</taxon>
        <taxon>Pentapetalae</taxon>
        <taxon>rosids</taxon>
        <taxon>fabids</taxon>
        <taxon>Malpighiales</taxon>
        <taxon>Salicaceae</taxon>
        <taxon>Saliceae</taxon>
        <taxon>Populus</taxon>
    </lineage>
</organism>
<keyword evidence="3" id="KW-1185">Reference proteome</keyword>
<reference evidence="2" key="1">
    <citation type="journal article" date="2020" name="bioRxiv">
        <title>Hybrid origin of Populus tomentosa Carr. identified through genome sequencing and phylogenomic analysis.</title>
        <authorList>
            <person name="An X."/>
            <person name="Gao K."/>
            <person name="Chen Z."/>
            <person name="Li J."/>
            <person name="Yang X."/>
            <person name="Yang X."/>
            <person name="Zhou J."/>
            <person name="Guo T."/>
            <person name="Zhao T."/>
            <person name="Huang S."/>
            <person name="Miao D."/>
            <person name="Khan W.U."/>
            <person name="Rao P."/>
            <person name="Ye M."/>
            <person name="Lei B."/>
            <person name="Liao W."/>
            <person name="Wang J."/>
            <person name="Ji L."/>
            <person name="Li Y."/>
            <person name="Guo B."/>
            <person name="Mustafa N.S."/>
            <person name="Li S."/>
            <person name="Yun Q."/>
            <person name="Keller S.R."/>
            <person name="Mao J."/>
            <person name="Zhang R."/>
            <person name="Strauss S.H."/>
        </authorList>
    </citation>
    <scope>NUCLEOTIDE SEQUENCE</scope>
    <source>
        <strain evidence="2">GM15</strain>
        <tissue evidence="2">Leaf</tissue>
    </source>
</reference>
<dbReference type="PANTHER" id="PTHR47926">
    <property type="entry name" value="PENTATRICOPEPTIDE REPEAT-CONTAINING PROTEIN"/>
    <property type="match status" value="1"/>
</dbReference>
<dbReference type="GO" id="GO:0003723">
    <property type="term" value="F:RNA binding"/>
    <property type="evidence" value="ECO:0007669"/>
    <property type="project" value="InterPro"/>
</dbReference>
<evidence type="ECO:0000256" key="1">
    <source>
        <dbReference type="SAM" id="Phobius"/>
    </source>
</evidence>
<keyword evidence="1" id="KW-1133">Transmembrane helix</keyword>
<comment type="caution">
    <text evidence="2">The sequence shown here is derived from an EMBL/GenBank/DDBJ whole genome shotgun (WGS) entry which is preliminary data.</text>
</comment>
<keyword evidence="1" id="KW-0812">Transmembrane</keyword>
<dbReference type="InterPro" id="IPR046960">
    <property type="entry name" value="PPR_At4g14850-like_plant"/>
</dbReference>
<protein>
    <recommendedName>
        <fullName evidence="4">Pentatricopeptide repeat-containing protein</fullName>
    </recommendedName>
</protein>
<dbReference type="OrthoDB" id="824499at2759"/>
<sequence>MPNRIILQNQVYDDSSYRFVRKLRRFPFCYQEDGSSMGSPYYSGAKTGHSSPTVSPSLLLSGPAAVFGTLNSAFVFVRMLLSLGTSLMFLFPILSFPCMMLGEGFRPMACARSDEEADDCDPSLLYSSIFPARTCSSWNQNLWVLLQSRLVVETALVDLYVKCYGMHGWGREAPNLFDQMKASVKPDYITFVSISSACRRAGKLDEACDFIERMPIGSNAAISGALLGACRIHLNVDITEIDARALFDLDPGNQGDTSSCTTLPGKREEAYTITTLMKNGGVKIIAGYTIQTLYCILWRRADKGVHMLYLHSEKLAIAFDSTISRAEHALAWIIGETCPIMSIGAGARGSMKICSKDWLLGHSPSLSSFHSAVDTDEMPSASRFFALEFNAPKKGGKAEILRANLRSTSMTQLLFQNPDATTIHNFDALLGDKPPNSIFFLLKLTTPSPHTVLVAVENCCDNLSGTNKPTEHREDLNPES</sequence>
<dbReference type="GO" id="GO:0009451">
    <property type="term" value="P:RNA modification"/>
    <property type="evidence" value="ECO:0007669"/>
    <property type="project" value="InterPro"/>
</dbReference>
<dbReference type="EMBL" id="JAAWWB010000028">
    <property type="protein sequence ID" value="KAG6748558.1"/>
    <property type="molecule type" value="Genomic_DNA"/>
</dbReference>
<evidence type="ECO:0000313" key="3">
    <source>
        <dbReference type="Proteomes" id="UP000886885"/>
    </source>
</evidence>
<dbReference type="PANTHER" id="PTHR47926:SF433">
    <property type="entry name" value="PENTATRICOPEPTIDE REPEAT-CONTAINING PROTEIN"/>
    <property type="match status" value="1"/>
</dbReference>
<dbReference type="Pfam" id="PF01535">
    <property type="entry name" value="PPR"/>
    <property type="match status" value="2"/>
</dbReference>
<name>A0A8X7Y972_POPTO</name>
<evidence type="ECO:0008006" key="4">
    <source>
        <dbReference type="Google" id="ProtNLM"/>
    </source>
</evidence>
<dbReference type="Proteomes" id="UP000886885">
    <property type="component" value="Chromosome 14D"/>
</dbReference>
<dbReference type="InterPro" id="IPR002885">
    <property type="entry name" value="PPR_rpt"/>
</dbReference>
<dbReference type="AlphaFoldDB" id="A0A8X7Y972"/>
<gene>
    <name evidence="2" type="ORF">POTOM_048486</name>
</gene>
<evidence type="ECO:0000313" key="2">
    <source>
        <dbReference type="EMBL" id="KAG6748558.1"/>
    </source>
</evidence>